<keyword evidence="5" id="KW-1133">Transmembrane helix</keyword>
<protein>
    <submittedName>
        <fullName evidence="10">Aluminum-activated malate transporter 2-like</fullName>
    </submittedName>
</protein>
<gene>
    <name evidence="10" type="primary">LOC107766593</name>
</gene>
<dbReference type="PANTHER" id="PTHR31086">
    <property type="entry name" value="ALUMINUM-ACTIVATED MALATE TRANSPORTER 10"/>
    <property type="match status" value="1"/>
</dbReference>
<dbReference type="AlphaFoldDB" id="A0A1S3XLU4"/>
<evidence type="ECO:0000256" key="3">
    <source>
        <dbReference type="ARBA" id="ARBA00022448"/>
    </source>
</evidence>
<keyword evidence="3" id="KW-0813">Transport</keyword>
<comment type="similarity">
    <text evidence="2">Belongs to the aromatic acid exporter (TC 2.A.85) family.</text>
</comment>
<keyword evidence="7" id="KW-0472">Membrane</keyword>
<dbReference type="GO" id="GO:0034220">
    <property type="term" value="P:monoatomic ion transmembrane transport"/>
    <property type="evidence" value="ECO:0007669"/>
    <property type="project" value="UniProtKB-KW"/>
</dbReference>
<dbReference type="PaxDb" id="4097-A0A1S3XLU4"/>
<evidence type="ECO:0000313" key="10">
    <source>
        <dbReference type="RefSeq" id="XP_016440888.1"/>
    </source>
</evidence>
<dbReference type="KEGG" id="nta:107766593"/>
<reference evidence="10" key="2">
    <citation type="submission" date="2025-08" db="UniProtKB">
        <authorList>
            <consortium name="RefSeq"/>
        </authorList>
    </citation>
    <scope>IDENTIFICATION</scope>
</reference>
<dbReference type="InterPro" id="IPR020966">
    <property type="entry name" value="ALMT"/>
</dbReference>
<evidence type="ECO:0000256" key="5">
    <source>
        <dbReference type="ARBA" id="ARBA00022989"/>
    </source>
</evidence>
<evidence type="ECO:0000256" key="2">
    <source>
        <dbReference type="ARBA" id="ARBA00007079"/>
    </source>
</evidence>
<comment type="subcellular location">
    <subcellularLocation>
        <location evidence="1">Membrane</location>
        <topology evidence="1">Multi-pass membrane protein</topology>
    </subcellularLocation>
</comment>
<name>A0A1S3XLU4_TOBAC</name>
<sequence>MEIGSVSHEKAGCFTNGLMWFMSLPGKLFAKLVEIAKQTKKIGKDDPRRVIHSLKVGLALTLVSLFYYFQPLYNSFGVSAMWAIMTVVVVFEFSVGATLGKGLNRGMATLLAGALGVGAHYLASATGKVAEPILLALFVFLQAFTSTFIRFFPQVKARYDYGMLIFILTFCLVSISGFRVGEIVDMAHKRLSTILIGASVCVIVSIFVCPVWAGEDLHKLVAQNMEKLGKFLEGFGEEISKSSEGVESKDAKTTLIEYKSVLNSKNAEEILANFARWEPGHGQFKYRHPWKQYLKIGSLTRQCACRVDALNGYINSEIKAPEEIKNIIKETTTKMSIESGKALKELARSIKTMTCPLSANKHVSNAKTAAKNLKSLVISGFWEDINLLEVIPVAAVASILTDIVICVEEIAESVNELASLAHFSSKETKVDSSKESNIEATQSRKIHACSQHVVITIQEGAQVQSSVQLTDQNMKL</sequence>
<reference evidence="9" key="1">
    <citation type="journal article" date="2014" name="Nat. Commun.">
        <title>The tobacco genome sequence and its comparison with those of tomato and potato.</title>
        <authorList>
            <person name="Sierro N."/>
            <person name="Battey J.N."/>
            <person name="Ouadi S."/>
            <person name="Bakaher N."/>
            <person name="Bovet L."/>
            <person name="Willig A."/>
            <person name="Goepfert S."/>
            <person name="Peitsch M.C."/>
            <person name="Ivanov N.V."/>
        </authorList>
    </citation>
    <scope>NUCLEOTIDE SEQUENCE [LARGE SCALE GENOMIC DNA]</scope>
</reference>
<proteinExistence type="inferred from homology"/>
<dbReference type="GO" id="GO:0015743">
    <property type="term" value="P:malate transport"/>
    <property type="evidence" value="ECO:0007669"/>
    <property type="project" value="InterPro"/>
</dbReference>
<evidence type="ECO:0000256" key="1">
    <source>
        <dbReference type="ARBA" id="ARBA00004141"/>
    </source>
</evidence>
<dbReference type="RefSeq" id="XP_016440888.1">
    <property type="nucleotide sequence ID" value="XM_016585402.1"/>
</dbReference>
<dbReference type="OMA" id="CACRIDA"/>
<keyword evidence="4" id="KW-0812">Transmembrane</keyword>
<keyword evidence="9" id="KW-1185">Reference proteome</keyword>
<organism evidence="9 10">
    <name type="scientific">Nicotiana tabacum</name>
    <name type="common">Common tobacco</name>
    <dbReference type="NCBI Taxonomy" id="4097"/>
    <lineage>
        <taxon>Eukaryota</taxon>
        <taxon>Viridiplantae</taxon>
        <taxon>Streptophyta</taxon>
        <taxon>Embryophyta</taxon>
        <taxon>Tracheophyta</taxon>
        <taxon>Spermatophyta</taxon>
        <taxon>Magnoliopsida</taxon>
        <taxon>eudicotyledons</taxon>
        <taxon>Gunneridae</taxon>
        <taxon>Pentapetalae</taxon>
        <taxon>asterids</taxon>
        <taxon>lamiids</taxon>
        <taxon>Solanales</taxon>
        <taxon>Solanaceae</taxon>
        <taxon>Nicotianoideae</taxon>
        <taxon>Nicotianeae</taxon>
        <taxon>Nicotiana</taxon>
    </lineage>
</organism>
<accession>A0A1S3XLU4</accession>
<evidence type="ECO:0000256" key="7">
    <source>
        <dbReference type="ARBA" id="ARBA00023136"/>
    </source>
</evidence>
<keyword evidence="6" id="KW-0406">Ion transport</keyword>
<evidence type="ECO:0000256" key="6">
    <source>
        <dbReference type="ARBA" id="ARBA00023065"/>
    </source>
</evidence>
<dbReference type="STRING" id="4097.A0A1S3XLU4"/>
<dbReference type="Proteomes" id="UP000790787">
    <property type="component" value="Chromosome 18"/>
</dbReference>
<dbReference type="GO" id="GO:0009705">
    <property type="term" value="C:plant-type vacuole membrane"/>
    <property type="evidence" value="ECO:0000318"/>
    <property type="project" value="GO_Central"/>
</dbReference>
<evidence type="ECO:0000313" key="9">
    <source>
        <dbReference type="Proteomes" id="UP000790787"/>
    </source>
</evidence>
<keyword evidence="8" id="KW-0407">Ion channel</keyword>
<dbReference type="Pfam" id="PF11744">
    <property type="entry name" value="ALMT"/>
    <property type="match status" value="1"/>
</dbReference>
<evidence type="ECO:0000256" key="8">
    <source>
        <dbReference type="ARBA" id="ARBA00023303"/>
    </source>
</evidence>
<dbReference type="OrthoDB" id="68611at2759"/>
<evidence type="ECO:0000256" key="4">
    <source>
        <dbReference type="ARBA" id="ARBA00022692"/>
    </source>
</evidence>
<dbReference type="GeneID" id="107766593"/>